<evidence type="ECO:0000313" key="3">
    <source>
        <dbReference type="EMBL" id="GAA4233824.1"/>
    </source>
</evidence>
<sequence length="241" mass="26745">MCNESLADLVRDHPTRFGFFANVAMLHTDLALEQIAHAFDVLGADGVILNTSADGLYLGDRRFEPLFAELDRRRAVVFTHPFAPKDAAEVPGVGDWLADFLLDTTRTALSLISAGTLDRYRRVSVILSHGGGFLPYMAGRAERWGREDDGPDPAKVRQALRRFHYDTALPMSPYATPSLLGAVGADRVLFGTDWPANSAREVTLNTVAFDRDRGLDERARRAIDRGNAERLFPRLVKRVAH</sequence>
<dbReference type="Proteomes" id="UP001501710">
    <property type="component" value="Unassembled WGS sequence"/>
</dbReference>
<feature type="domain" description="Amidohydrolase-related" evidence="2">
    <location>
        <begin position="3"/>
        <end position="233"/>
    </location>
</feature>
<dbReference type="PANTHER" id="PTHR21240:SF28">
    <property type="entry name" value="ISO-OROTATE DECARBOXYLASE (EUROFUNG)"/>
    <property type="match status" value="1"/>
</dbReference>
<dbReference type="InterPro" id="IPR032466">
    <property type="entry name" value="Metal_Hydrolase"/>
</dbReference>
<dbReference type="PANTHER" id="PTHR21240">
    <property type="entry name" value="2-AMINO-3-CARBOXYLMUCONATE-6-SEMIALDEHYDE DECARBOXYLASE"/>
    <property type="match status" value="1"/>
</dbReference>
<comment type="caution">
    <text evidence="3">The sequence shown here is derived from an EMBL/GenBank/DDBJ whole genome shotgun (WGS) entry which is preliminary data.</text>
</comment>
<organism evidence="3 4">
    <name type="scientific">Actinomadura meridiana</name>
    <dbReference type="NCBI Taxonomy" id="559626"/>
    <lineage>
        <taxon>Bacteria</taxon>
        <taxon>Bacillati</taxon>
        <taxon>Actinomycetota</taxon>
        <taxon>Actinomycetes</taxon>
        <taxon>Streptosporangiales</taxon>
        <taxon>Thermomonosporaceae</taxon>
        <taxon>Actinomadura</taxon>
    </lineage>
</organism>
<proteinExistence type="predicted"/>
<keyword evidence="1" id="KW-0456">Lyase</keyword>
<dbReference type="EMBL" id="BAABAS010000007">
    <property type="protein sequence ID" value="GAA4233824.1"/>
    <property type="molecule type" value="Genomic_DNA"/>
</dbReference>
<name>A0ABP8C5A8_9ACTN</name>
<evidence type="ECO:0000259" key="2">
    <source>
        <dbReference type="Pfam" id="PF04909"/>
    </source>
</evidence>
<dbReference type="Gene3D" id="3.20.20.140">
    <property type="entry name" value="Metal-dependent hydrolases"/>
    <property type="match status" value="1"/>
</dbReference>
<dbReference type="Pfam" id="PF04909">
    <property type="entry name" value="Amidohydro_2"/>
    <property type="match status" value="1"/>
</dbReference>
<reference evidence="4" key="1">
    <citation type="journal article" date="2019" name="Int. J. Syst. Evol. Microbiol.">
        <title>The Global Catalogue of Microorganisms (GCM) 10K type strain sequencing project: providing services to taxonomists for standard genome sequencing and annotation.</title>
        <authorList>
            <consortium name="The Broad Institute Genomics Platform"/>
            <consortium name="The Broad Institute Genome Sequencing Center for Infectious Disease"/>
            <person name="Wu L."/>
            <person name="Ma J."/>
        </authorList>
    </citation>
    <scope>NUCLEOTIDE SEQUENCE [LARGE SCALE GENOMIC DNA]</scope>
    <source>
        <strain evidence="4">JCM 17440</strain>
    </source>
</reference>
<gene>
    <name evidence="3" type="ORF">GCM10022254_37180</name>
</gene>
<protein>
    <recommendedName>
        <fullName evidence="2">Amidohydrolase-related domain-containing protein</fullName>
    </recommendedName>
</protein>
<dbReference type="InterPro" id="IPR032465">
    <property type="entry name" value="ACMSD"/>
</dbReference>
<evidence type="ECO:0000256" key="1">
    <source>
        <dbReference type="ARBA" id="ARBA00023239"/>
    </source>
</evidence>
<evidence type="ECO:0000313" key="4">
    <source>
        <dbReference type="Proteomes" id="UP001501710"/>
    </source>
</evidence>
<accession>A0ABP8C5A8</accession>
<dbReference type="SUPFAM" id="SSF51556">
    <property type="entry name" value="Metallo-dependent hydrolases"/>
    <property type="match status" value="1"/>
</dbReference>
<keyword evidence="4" id="KW-1185">Reference proteome</keyword>
<dbReference type="InterPro" id="IPR006680">
    <property type="entry name" value="Amidohydro-rel"/>
</dbReference>